<dbReference type="Proteomes" id="UP001236369">
    <property type="component" value="Unassembled WGS sequence"/>
</dbReference>
<evidence type="ECO:0000313" key="3">
    <source>
        <dbReference type="Proteomes" id="UP001236369"/>
    </source>
</evidence>
<gene>
    <name evidence="2" type="ORF">QO016_004607</name>
</gene>
<evidence type="ECO:0000313" key="2">
    <source>
        <dbReference type="EMBL" id="MDQ0445080.1"/>
    </source>
</evidence>
<accession>A0ABU0HRY3</accession>
<keyword evidence="3" id="KW-1185">Reference proteome</keyword>
<proteinExistence type="predicted"/>
<dbReference type="RefSeq" id="WP_238253220.1">
    <property type="nucleotide sequence ID" value="NZ_BPQX01000072.1"/>
</dbReference>
<dbReference type="EMBL" id="JAUSVV010000020">
    <property type="protein sequence ID" value="MDQ0445080.1"/>
    <property type="molecule type" value="Genomic_DNA"/>
</dbReference>
<evidence type="ECO:0000259" key="1">
    <source>
        <dbReference type="Pfam" id="PF22302"/>
    </source>
</evidence>
<dbReference type="InterPro" id="IPR054241">
    <property type="entry name" value="DUF6968"/>
</dbReference>
<dbReference type="Pfam" id="PF22302">
    <property type="entry name" value="DUF6968"/>
    <property type="match status" value="1"/>
</dbReference>
<sequence length="111" mass="12179">MVIAERSLTLRSGPVEQGVPIVLHAPENDDGMWICRYTIGWPEGTEERFGAGVDAFQALDLALKMIGCRLYASAHHKSGTLFFEEPGTGYGFPVPKNVRAMLIGHDKTFEG</sequence>
<comment type="caution">
    <text evidence="2">The sequence shown here is derived from an EMBL/GenBank/DDBJ whole genome shotgun (WGS) entry which is preliminary data.</text>
</comment>
<name>A0ABU0HRY3_9HYPH</name>
<feature type="domain" description="DUF6968" evidence="1">
    <location>
        <begin position="4"/>
        <end position="94"/>
    </location>
</feature>
<reference evidence="2 3" key="1">
    <citation type="submission" date="2023-07" db="EMBL/GenBank/DDBJ databases">
        <title>Genomic Encyclopedia of Type Strains, Phase IV (KMG-IV): sequencing the most valuable type-strain genomes for metagenomic binning, comparative biology and taxonomic classification.</title>
        <authorList>
            <person name="Goeker M."/>
        </authorList>
    </citation>
    <scope>NUCLEOTIDE SEQUENCE [LARGE SCALE GENOMIC DNA]</scope>
    <source>
        <strain evidence="2 3">DSM 19562</strain>
    </source>
</reference>
<organism evidence="2 3">
    <name type="scientific">Methylobacterium persicinum</name>
    <dbReference type="NCBI Taxonomy" id="374426"/>
    <lineage>
        <taxon>Bacteria</taxon>
        <taxon>Pseudomonadati</taxon>
        <taxon>Pseudomonadota</taxon>
        <taxon>Alphaproteobacteria</taxon>
        <taxon>Hyphomicrobiales</taxon>
        <taxon>Methylobacteriaceae</taxon>
        <taxon>Methylobacterium</taxon>
    </lineage>
</organism>
<protein>
    <recommendedName>
        <fullName evidence="1">DUF6968 domain-containing protein</fullName>
    </recommendedName>
</protein>